<proteinExistence type="predicted"/>
<organism evidence="2 3">
    <name type="scientific">Demequina lignilytica</name>
    <dbReference type="NCBI Taxonomy" id="3051663"/>
    <lineage>
        <taxon>Bacteria</taxon>
        <taxon>Bacillati</taxon>
        <taxon>Actinomycetota</taxon>
        <taxon>Actinomycetes</taxon>
        <taxon>Micrococcales</taxon>
        <taxon>Demequinaceae</taxon>
        <taxon>Demequina</taxon>
    </lineage>
</organism>
<evidence type="ECO:0000256" key="1">
    <source>
        <dbReference type="SAM" id="SignalP"/>
    </source>
</evidence>
<accession>A0AB35MFH3</accession>
<dbReference type="EMBL" id="JAUHQB010000001">
    <property type="protein sequence ID" value="MDN4482516.1"/>
    <property type="molecule type" value="Genomic_DNA"/>
</dbReference>
<feature type="chain" id="PRO_5044314044" description="Lipoprotein" evidence="1">
    <location>
        <begin position="28"/>
        <end position="153"/>
    </location>
</feature>
<protein>
    <recommendedName>
        <fullName evidence="4">Lipoprotein</fullName>
    </recommendedName>
</protein>
<feature type="signal peptide" evidence="1">
    <location>
        <begin position="1"/>
        <end position="27"/>
    </location>
</feature>
<dbReference type="PROSITE" id="PS51257">
    <property type="entry name" value="PROKAR_LIPOPROTEIN"/>
    <property type="match status" value="1"/>
</dbReference>
<evidence type="ECO:0000313" key="3">
    <source>
        <dbReference type="Proteomes" id="UP001172756"/>
    </source>
</evidence>
<reference evidence="2 3" key="1">
    <citation type="submission" date="2023-06" db="EMBL/GenBank/DDBJ databases">
        <title>SYSU T0a273.</title>
        <authorList>
            <person name="Gao L."/>
            <person name="Fang B.-Z."/>
            <person name="Li W.-J."/>
        </authorList>
    </citation>
    <scope>NUCLEOTIDE SEQUENCE [LARGE SCALE GENOMIC DNA]</scope>
    <source>
        <strain evidence="2 3">SYSU T0a273</strain>
    </source>
</reference>
<name>A0AB35MFH3_9MICO</name>
<evidence type="ECO:0000313" key="2">
    <source>
        <dbReference type="EMBL" id="MDN4482516.1"/>
    </source>
</evidence>
<dbReference type="AlphaFoldDB" id="A0AB35MFH3"/>
<gene>
    <name evidence="2" type="ORF">QQ002_03065</name>
</gene>
<keyword evidence="1" id="KW-0732">Signal</keyword>
<comment type="caution">
    <text evidence="2">The sequence shown here is derived from an EMBL/GenBank/DDBJ whole genome shotgun (WGS) entry which is preliminary data.</text>
</comment>
<sequence length="153" mass="15092">MAERAARGRARAAFAACVLAASSLLVACSDGGDDGEAGYVVRQSSVGEIPGARLEFAGTVTALDDGCLMLDRGDGTMPWIVWPPGAAPGGGGGVLVDGETYLPGDPIRGTGTLAVLADLPGGAHDDTYFGGQGKRCDADSAGVAVLDSIGPAG</sequence>
<dbReference type="Proteomes" id="UP001172756">
    <property type="component" value="Unassembled WGS sequence"/>
</dbReference>
<dbReference type="RefSeq" id="WP_301159623.1">
    <property type="nucleotide sequence ID" value="NZ_JAUHQB010000001.1"/>
</dbReference>
<evidence type="ECO:0008006" key="4">
    <source>
        <dbReference type="Google" id="ProtNLM"/>
    </source>
</evidence>